<comment type="caution">
    <text evidence="1">The sequence shown here is derived from an EMBL/GenBank/DDBJ whole genome shotgun (WGS) entry which is preliminary data.</text>
</comment>
<protein>
    <submittedName>
        <fullName evidence="1">Uncharacterized protein</fullName>
    </submittedName>
</protein>
<evidence type="ECO:0000313" key="1">
    <source>
        <dbReference type="EMBL" id="KAL3275486.1"/>
    </source>
</evidence>
<proteinExistence type="predicted"/>
<name>A0ABD2NBD5_9CUCU</name>
<gene>
    <name evidence="1" type="ORF">HHI36_020246</name>
</gene>
<sequence>MEKCLKESNPKTLVANGLQYIRRPWKLSFNDLGHRLALEGLLSKSQSQAGISNERKVTVRRSNTIGGRKVTRADDMPQKIAELQASLQRQGESEWRKRYGQNNSIDDELKLLKEKNKYNVS</sequence>
<dbReference type="Proteomes" id="UP001516400">
    <property type="component" value="Unassembled WGS sequence"/>
</dbReference>
<keyword evidence="2" id="KW-1185">Reference proteome</keyword>
<dbReference type="AlphaFoldDB" id="A0ABD2NBD5"/>
<evidence type="ECO:0000313" key="2">
    <source>
        <dbReference type="Proteomes" id="UP001516400"/>
    </source>
</evidence>
<accession>A0ABD2NBD5</accession>
<dbReference type="EMBL" id="JABFTP020000083">
    <property type="protein sequence ID" value="KAL3275486.1"/>
    <property type="molecule type" value="Genomic_DNA"/>
</dbReference>
<organism evidence="1 2">
    <name type="scientific">Cryptolaemus montrouzieri</name>
    <dbReference type="NCBI Taxonomy" id="559131"/>
    <lineage>
        <taxon>Eukaryota</taxon>
        <taxon>Metazoa</taxon>
        <taxon>Ecdysozoa</taxon>
        <taxon>Arthropoda</taxon>
        <taxon>Hexapoda</taxon>
        <taxon>Insecta</taxon>
        <taxon>Pterygota</taxon>
        <taxon>Neoptera</taxon>
        <taxon>Endopterygota</taxon>
        <taxon>Coleoptera</taxon>
        <taxon>Polyphaga</taxon>
        <taxon>Cucujiformia</taxon>
        <taxon>Coccinelloidea</taxon>
        <taxon>Coccinellidae</taxon>
        <taxon>Scymninae</taxon>
        <taxon>Scymnini</taxon>
        <taxon>Cryptolaemus</taxon>
    </lineage>
</organism>
<reference evidence="1 2" key="1">
    <citation type="journal article" date="2021" name="BMC Biol.">
        <title>Horizontally acquired antibacterial genes associated with adaptive radiation of ladybird beetles.</title>
        <authorList>
            <person name="Li H.S."/>
            <person name="Tang X.F."/>
            <person name="Huang Y.H."/>
            <person name="Xu Z.Y."/>
            <person name="Chen M.L."/>
            <person name="Du X.Y."/>
            <person name="Qiu B.Y."/>
            <person name="Chen P.T."/>
            <person name="Zhang W."/>
            <person name="Slipinski A."/>
            <person name="Escalona H.E."/>
            <person name="Waterhouse R.M."/>
            <person name="Zwick A."/>
            <person name="Pang H."/>
        </authorList>
    </citation>
    <scope>NUCLEOTIDE SEQUENCE [LARGE SCALE GENOMIC DNA]</scope>
    <source>
        <strain evidence="1">SYSU2018</strain>
    </source>
</reference>